<gene>
    <name evidence="7" type="ORF">BDA96_01G198300</name>
</gene>
<dbReference type="InterPro" id="IPR028925">
    <property type="entry name" value="RRM_DME"/>
</dbReference>
<comment type="cofactor">
    <cofactor evidence="1">
        <name>[4Fe-4S] cluster</name>
        <dbReference type="ChEBI" id="CHEBI:49883"/>
    </cofactor>
</comment>
<dbReference type="Gene3D" id="1.10.1670.10">
    <property type="entry name" value="Helix-hairpin-Helix base-excision DNA repair enzymes (C-terminal)"/>
    <property type="match status" value="1"/>
</dbReference>
<dbReference type="GO" id="GO:0051536">
    <property type="term" value="F:iron-sulfur cluster binding"/>
    <property type="evidence" value="ECO:0007669"/>
    <property type="project" value="UniProtKB-KW"/>
</dbReference>
<evidence type="ECO:0000313" key="7">
    <source>
        <dbReference type="EMBL" id="KAG0548797.1"/>
    </source>
</evidence>
<dbReference type="InterPro" id="IPR023170">
    <property type="entry name" value="HhH_base_excis_C"/>
</dbReference>
<dbReference type="GO" id="GO:0035514">
    <property type="term" value="F:DNA demethylase activity"/>
    <property type="evidence" value="ECO:0007669"/>
    <property type="project" value="InterPro"/>
</dbReference>
<keyword evidence="2" id="KW-0479">Metal-binding</keyword>
<feature type="compositionally biased region" description="Basic and acidic residues" evidence="5">
    <location>
        <begin position="59"/>
        <end position="76"/>
    </location>
</feature>
<feature type="region of interest" description="Disordered" evidence="5">
    <location>
        <begin position="177"/>
        <end position="204"/>
    </location>
</feature>
<evidence type="ECO:0000313" key="8">
    <source>
        <dbReference type="Proteomes" id="UP000807115"/>
    </source>
</evidence>
<dbReference type="Proteomes" id="UP000807115">
    <property type="component" value="Chromosome 1"/>
</dbReference>
<name>A0A921S1F7_SORBI</name>
<keyword evidence="4" id="KW-0411">Iron-sulfur</keyword>
<feature type="compositionally biased region" description="Basic and acidic residues" evidence="5">
    <location>
        <begin position="981"/>
        <end position="990"/>
    </location>
</feature>
<dbReference type="InterPro" id="IPR044811">
    <property type="entry name" value="DME/ROS1"/>
</dbReference>
<dbReference type="InterPro" id="IPR011257">
    <property type="entry name" value="DNA_glycosylase"/>
</dbReference>
<dbReference type="Gene3D" id="1.10.340.30">
    <property type="entry name" value="Hypothetical protein, domain 2"/>
    <property type="match status" value="1"/>
</dbReference>
<reference evidence="7" key="2">
    <citation type="submission" date="2020-10" db="EMBL/GenBank/DDBJ databases">
        <authorList>
            <person name="Cooper E.A."/>
            <person name="Brenton Z.W."/>
            <person name="Flinn B.S."/>
            <person name="Jenkins J."/>
            <person name="Shu S."/>
            <person name="Flowers D."/>
            <person name="Luo F."/>
            <person name="Wang Y."/>
            <person name="Xia P."/>
            <person name="Barry K."/>
            <person name="Daum C."/>
            <person name="Lipzen A."/>
            <person name="Yoshinaga Y."/>
            <person name="Schmutz J."/>
            <person name="Saski C."/>
            <person name="Vermerris W."/>
            <person name="Kresovich S."/>
        </authorList>
    </citation>
    <scope>NUCLEOTIDE SEQUENCE</scope>
</reference>
<dbReference type="GO" id="GO:0006281">
    <property type="term" value="P:DNA repair"/>
    <property type="evidence" value="ECO:0007669"/>
    <property type="project" value="InterPro"/>
</dbReference>
<dbReference type="GO" id="GO:0046872">
    <property type="term" value="F:metal ion binding"/>
    <property type="evidence" value="ECO:0007669"/>
    <property type="project" value="UniProtKB-KW"/>
</dbReference>
<evidence type="ECO:0000256" key="1">
    <source>
        <dbReference type="ARBA" id="ARBA00001966"/>
    </source>
</evidence>
<proteinExistence type="predicted"/>
<accession>A0A921S1F7</accession>
<reference evidence="7" key="1">
    <citation type="journal article" date="2019" name="BMC Genomics">
        <title>A new reference genome for Sorghum bicolor reveals high levels of sequence similarity between sweet and grain genotypes: implications for the genetics of sugar metabolism.</title>
        <authorList>
            <person name="Cooper E.A."/>
            <person name="Brenton Z.W."/>
            <person name="Flinn B.S."/>
            <person name="Jenkins J."/>
            <person name="Shu S."/>
            <person name="Flowers D."/>
            <person name="Luo F."/>
            <person name="Wang Y."/>
            <person name="Xia P."/>
            <person name="Barry K."/>
            <person name="Daum C."/>
            <person name="Lipzen A."/>
            <person name="Yoshinaga Y."/>
            <person name="Schmutz J."/>
            <person name="Saski C."/>
            <person name="Vermerris W."/>
            <person name="Kresovich S."/>
        </authorList>
    </citation>
    <scope>NUCLEOTIDE SEQUENCE</scope>
</reference>
<feature type="domain" description="Demeter RRM-fold" evidence="6">
    <location>
        <begin position="860"/>
        <end position="959"/>
    </location>
</feature>
<dbReference type="GO" id="GO:0019104">
    <property type="term" value="F:DNA N-glycosylase activity"/>
    <property type="evidence" value="ECO:0007669"/>
    <property type="project" value="InterPro"/>
</dbReference>
<feature type="compositionally biased region" description="Basic residues" evidence="5">
    <location>
        <begin position="45"/>
        <end position="58"/>
    </location>
</feature>
<evidence type="ECO:0000256" key="5">
    <source>
        <dbReference type="SAM" id="MobiDB-lite"/>
    </source>
</evidence>
<dbReference type="AlphaFoldDB" id="A0A921S1F7"/>
<dbReference type="EMBL" id="CM027680">
    <property type="protein sequence ID" value="KAG0548797.1"/>
    <property type="molecule type" value="Genomic_DNA"/>
</dbReference>
<dbReference type="Pfam" id="PF15628">
    <property type="entry name" value="RRM_DME"/>
    <property type="match status" value="1"/>
</dbReference>
<organism evidence="7 8">
    <name type="scientific">Sorghum bicolor</name>
    <name type="common">Sorghum</name>
    <name type="synonym">Sorghum vulgare</name>
    <dbReference type="NCBI Taxonomy" id="4558"/>
    <lineage>
        <taxon>Eukaryota</taxon>
        <taxon>Viridiplantae</taxon>
        <taxon>Streptophyta</taxon>
        <taxon>Embryophyta</taxon>
        <taxon>Tracheophyta</taxon>
        <taxon>Spermatophyta</taxon>
        <taxon>Magnoliopsida</taxon>
        <taxon>Liliopsida</taxon>
        <taxon>Poales</taxon>
        <taxon>Poaceae</taxon>
        <taxon>PACMAD clade</taxon>
        <taxon>Panicoideae</taxon>
        <taxon>Andropogonodae</taxon>
        <taxon>Andropogoneae</taxon>
        <taxon>Sorghinae</taxon>
        <taxon>Sorghum</taxon>
    </lineage>
</organism>
<comment type="caution">
    <text evidence="7">The sequence shown here is derived from an EMBL/GenBank/DDBJ whole genome shotgun (WGS) entry which is preliminary data.</text>
</comment>
<dbReference type="GO" id="GO:0141166">
    <property type="term" value="P:chromosomal 5-methylcytosine DNA demethylation pathway"/>
    <property type="evidence" value="ECO:0007669"/>
    <property type="project" value="InterPro"/>
</dbReference>
<keyword evidence="3" id="KW-0408">Iron</keyword>
<feature type="compositionally biased region" description="Low complexity" evidence="5">
    <location>
        <begin position="181"/>
        <end position="196"/>
    </location>
</feature>
<evidence type="ECO:0000256" key="3">
    <source>
        <dbReference type="ARBA" id="ARBA00023004"/>
    </source>
</evidence>
<evidence type="ECO:0000256" key="4">
    <source>
        <dbReference type="ARBA" id="ARBA00023014"/>
    </source>
</evidence>
<dbReference type="SUPFAM" id="SSF48150">
    <property type="entry name" value="DNA-glycosylase"/>
    <property type="match status" value="1"/>
</dbReference>
<feature type="region of interest" description="Disordered" evidence="5">
    <location>
        <begin position="963"/>
        <end position="990"/>
    </location>
</feature>
<dbReference type="PANTHER" id="PTHR46213">
    <property type="entry name" value="TRANSCRIPTIONAL ACTIVATOR DEMETER"/>
    <property type="match status" value="1"/>
</dbReference>
<evidence type="ECO:0000259" key="6">
    <source>
        <dbReference type="Pfam" id="PF15628"/>
    </source>
</evidence>
<feature type="region of interest" description="Disordered" evidence="5">
    <location>
        <begin position="1"/>
        <end position="85"/>
    </location>
</feature>
<feature type="compositionally biased region" description="Basic residues" evidence="5">
    <location>
        <begin position="10"/>
        <end position="23"/>
    </location>
</feature>
<dbReference type="PANTHER" id="PTHR46213:SF4">
    <property type="entry name" value="OS02G0496500 PROTEIN"/>
    <property type="match status" value="1"/>
</dbReference>
<evidence type="ECO:0000256" key="2">
    <source>
        <dbReference type="ARBA" id="ARBA00022723"/>
    </source>
</evidence>
<sequence>MAAEVYPKSTWRKKPSQKGKLKFKLLNPRKVFRTPKPPPPPPLSARKKASVRKARKKKAEAGRDGAVENPVRRRLDLEEEAGGDGSVGRNPLLVRRRLDLDVDDAEVGSGTSIGCFNRAMLMDNLRSLAKLAFALGDDVDVKTKTKEPRRLASPKIDLRSYSRAQLMENLRNLAKHVDTSTADGQQQGATTKGKTTTTKKKAMPPTRRVNKLVLKIYKSKKQRAATDHEDEDEDPIVADDDDPIAMALAVRNESAGTELLYVPHWVSQSVATPDAKTLRQLVPITPAIEAAYDDLVRSDETCLGDDLDSVPEGPELEEERQRLQVLVDKFMGPVRAIIGKREFCNWKGSVLTNVVGTFLTQNVTDVHSSNAFMNIAAKFSFAKNESNVAQSTHVTLITDGRDLGVSKQCDKDINELLTSLRTGEISNSELDKERIKKVLLKRFKIPTTVEKISKDIESFLEKDTSRWKYVLEEAYKNGYRKEETSETIDWEALLHTSFGEIEECLKERGTQSQMTFRILLLLIRIKRDHGNIDLEWLRYIPRAKAKEYLQSIIGIGYKSDACIRLLALRHRGFPVDVNVARIVTRLGWVPLEPLGDSIEFHMVEKNPVMARIQKRLEPLFCKIPPHKVYELHCQLITFGKSICSQNRPNCGACPFTKDCKYYKSLFEGGMHTLLKDHRWDKSGQTNMDERIHGVVIVKPSREHMYQCQIEMGKSIERHSTEPIIEMPPTPAHEYPESSSEEGYEQEYQEVYEQEYQQEYEQEYHNIVDIEDDIPYLDLRRIKPVENATSELSYGTDMVLIHPRDSPIPIQRRYRLRTEYLAYIIPDGHEILDKFEPRVHGDCNPYLFIIRDYNDHIVNATILIPCRTANREIFPLDGTYFQINEVFADHSSTCSPIQIKRDIFWNFGMCRVYFGTSLSTITKGQTQEGIQRLYHSGYICCREFDRSSRRATILSAAFHNELQKKTGKKRHIPDSSPNSVEGNDKDRAQYS</sequence>
<protein>
    <recommendedName>
        <fullName evidence="6">Demeter RRM-fold domain-containing protein</fullName>
    </recommendedName>
</protein>